<reference evidence="1" key="1">
    <citation type="journal article" date="2014" name="Front. Microbiol.">
        <title>High frequency of phylogenetically diverse reductive dehalogenase-homologous genes in deep subseafloor sedimentary metagenomes.</title>
        <authorList>
            <person name="Kawai M."/>
            <person name="Futagami T."/>
            <person name="Toyoda A."/>
            <person name="Takaki Y."/>
            <person name="Nishi S."/>
            <person name="Hori S."/>
            <person name="Arai W."/>
            <person name="Tsubouchi T."/>
            <person name="Morono Y."/>
            <person name="Uchiyama I."/>
            <person name="Ito T."/>
            <person name="Fujiyama A."/>
            <person name="Inagaki F."/>
            <person name="Takami H."/>
        </authorList>
    </citation>
    <scope>NUCLEOTIDE SEQUENCE</scope>
    <source>
        <strain evidence="1">Expedition CK06-06</strain>
    </source>
</reference>
<protein>
    <submittedName>
        <fullName evidence="1">Uncharacterized protein</fullName>
    </submittedName>
</protein>
<gene>
    <name evidence="1" type="ORF">S03H2_47680</name>
</gene>
<organism evidence="1">
    <name type="scientific">marine sediment metagenome</name>
    <dbReference type="NCBI Taxonomy" id="412755"/>
    <lineage>
        <taxon>unclassified sequences</taxon>
        <taxon>metagenomes</taxon>
        <taxon>ecological metagenomes</taxon>
    </lineage>
</organism>
<comment type="caution">
    <text evidence="1">The sequence shown here is derived from an EMBL/GenBank/DDBJ whole genome shotgun (WGS) entry which is preliminary data.</text>
</comment>
<sequence length="72" mass="7904">MSPRTTAATGERLVFCSLAECAFSGDEVTRSLEPVLTDDKRGVPYFVCEADVVVMDRRIAFGKPCARFAKKS</sequence>
<name>X1HVY3_9ZZZZ</name>
<dbReference type="EMBL" id="BARU01030015">
    <property type="protein sequence ID" value="GAH73617.1"/>
    <property type="molecule type" value="Genomic_DNA"/>
</dbReference>
<accession>X1HVY3</accession>
<proteinExistence type="predicted"/>
<dbReference type="AlphaFoldDB" id="X1HVY3"/>
<evidence type="ECO:0000313" key="1">
    <source>
        <dbReference type="EMBL" id="GAH73617.1"/>
    </source>
</evidence>